<evidence type="ECO:0000256" key="6">
    <source>
        <dbReference type="ARBA" id="ARBA00023136"/>
    </source>
</evidence>
<dbReference type="EMBL" id="LT906439">
    <property type="protein sequence ID" value="SNU88620.1"/>
    <property type="molecule type" value="Genomic_DNA"/>
</dbReference>
<proteinExistence type="inferred from homology"/>
<evidence type="ECO:0000256" key="4">
    <source>
        <dbReference type="ARBA" id="ARBA00022692"/>
    </source>
</evidence>
<evidence type="ECO:0000256" key="3">
    <source>
        <dbReference type="ARBA" id="ARBA00022448"/>
    </source>
</evidence>
<keyword evidence="4 7" id="KW-0812">Transmembrane</keyword>
<dbReference type="NCBIfam" id="TIGR01297">
    <property type="entry name" value="CDF"/>
    <property type="match status" value="1"/>
</dbReference>
<dbReference type="RefSeq" id="WP_018374334.1">
    <property type="nucleotide sequence ID" value="NZ_LT906439.1"/>
</dbReference>
<keyword evidence="3" id="KW-0813">Transport</keyword>
<accession>A0A239ST79</accession>
<dbReference type="SUPFAM" id="SSF161111">
    <property type="entry name" value="Cation efflux protein transmembrane domain-like"/>
    <property type="match status" value="1"/>
</dbReference>
<dbReference type="PANTHER" id="PTHR43840:SF50">
    <property type="entry name" value="MANGANESE EFFLUX SYSTEM PROTEIN MNES"/>
    <property type="match status" value="1"/>
</dbReference>
<dbReference type="SUPFAM" id="SSF160240">
    <property type="entry name" value="Cation efflux protein cytoplasmic domain-like"/>
    <property type="match status" value="1"/>
</dbReference>
<evidence type="ECO:0000256" key="1">
    <source>
        <dbReference type="ARBA" id="ARBA00004141"/>
    </source>
</evidence>
<reference evidence="10 11" key="1">
    <citation type="submission" date="2017-06" db="EMBL/GenBank/DDBJ databases">
        <authorList>
            <consortium name="Pathogen Informatics"/>
        </authorList>
    </citation>
    <scope>NUCLEOTIDE SEQUENCE [LARGE SCALE GENOMIC DNA]</scope>
    <source>
        <strain evidence="10 11">NCTC13788</strain>
    </source>
</reference>
<keyword evidence="5 7" id="KW-1133">Transmembrane helix</keyword>
<protein>
    <submittedName>
        <fullName evidence="10">Cobalt-zinc-cadmium resistance protein</fullName>
    </submittedName>
</protein>
<sequence>MTQKQQANNLKIAERGALIGIGAYILLSIAKLTAGNLFNSSALTADGFNNISDILSNLAVLVGLRLARRPADTDHKFGHWKIEDLASLITSFLMFAVGFDVLWDTVQKIVAQETTPVDPIAAIVGIASALIMFFVYRYNSRLANRVKSKALAAAAKDNRNDALISIGTAIAIFASSLNFPILDKIVAIIITFLILKTAYDIFMESYFTLSDGFDDSLLELYSNDILKLPKISAVKAIRGRTYGSHVYLDVVLEMHPDLSVYESHEITEQVESMLTIKYQVFDVDIHVEPAIIDEDEVFENIFNKLYRLEHVVLTKQDHFEDLVVENFQSITQDGNYLSKNSYLEQNDLPHHHLTHFTVTPISQKSMLVQYRLNQTHHTSLWRRHETWQLLYHQETPCKE</sequence>
<evidence type="ECO:0000259" key="9">
    <source>
        <dbReference type="Pfam" id="PF16916"/>
    </source>
</evidence>
<dbReference type="PANTHER" id="PTHR43840">
    <property type="entry name" value="MITOCHONDRIAL METAL TRANSPORTER 1-RELATED"/>
    <property type="match status" value="1"/>
</dbReference>
<evidence type="ECO:0000259" key="8">
    <source>
        <dbReference type="Pfam" id="PF01545"/>
    </source>
</evidence>
<dbReference type="InterPro" id="IPR002524">
    <property type="entry name" value="Cation_efflux"/>
</dbReference>
<dbReference type="Pfam" id="PF16916">
    <property type="entry name" value="ZT_dimer"/>
    <property type="match status" value="1"/>
</dbReference>
<dbReference type="GO" id="GO:0016020">
    <property type="term" value="C:membrane"/>
    <property type="evidence" value="ECO:0007669"/>
    <property type="project" value="UniProtKB-SubCell"/>
</dbReference>
<dbReference type="AlphaFoldDB" id="A0A239ST79"/>
<organism evidence="10 11">
    <name type="scientific">Streptococcus merionis</name>
    <dbReference type="NCBI Taxonomy" id="400065"/>
    <lineage>
        <taxon>Bacteria</taxon>
        <taxon>Bacillati</taxon>
        <taxon>Bacillota</taxon>
        <taxon>Bacilli</taxon>
        <taxon>Lactobacillales</taxon>
        <taxon>Streptococcaceae</taxon>
        <taxon>Streptococcus</taxon>
    </lineage>
</organism>
<dbReference type="InterPro" id="IPR027469">
    <property type="entry name" value="Cation_efflux_TMD_sf"/>
</dbReference>
<keyword evidence="11" id="KW-1185">Reference proteome</keyword>
<dbReference type="InterPro" id="IPR050291">
    <property type="entry name" value="CDF_Transporter"/>
</dbReference>
<evidence type="ECO:0000256" key="2">
    <source>
        <dbReference type="ARBA" id="ARBA00008114"/>
    </source>
</evidence>
<dbReference type="KEGG" id="smen:SAMEA4412692_1150"/>
<feature type="transmembrane region" description="Helical" evidence="7">
    <location>
        <begin position="119"/>
        <end position="139"/>
    </location>
</feature>
<dbReference type="Pfam" id="PF01545">
    <property type="entry name" value="Cation_efflux"/>
    <property type="match status" value="1"/>
</dbReference>
<dbReference type="Gene3D" id="3.30.70.1350">
    <property type="entry name" value="Cation efflux protein, cytoplasmic domain"/>
    <property type="match status" value="1"/>
</dbReference>
<name>A0A239ST79_9STRE</name>
<dbReference type="InterPro" id="IPR058533">
    <property type="entry name" value="Cation_efflux_TM"/>
</dbReference>
<feature type="domain" description="Cation efflux protein transmembrane" evidence="8">
    <location>
        <begin position="18"/>
        <end position="209"/>
    </location>
</feature>
<dbReference type="eggNOG" id="COG4994">
    <property type="taxonomic scope" value="Bacteria"/>
</dbReference>
<comment type="subcellular location">
    <subcellularLocation>
        <location evidence="1">Membrane</location>
        <topology evidence="1">Multi-pass membrane protein</topology>
    </subcellularLocation>
</comment>
<dbReference type="InterPro" id="IPR036837">
    <property type="entry name" value="Cation_efflux_CTD_sf"/>
</dbReference>
<evidence type="ECO:0000313" key="11">
    <source>
        <dbReference type="Proteomes" id="UP000215185"/>
    </source>
</evidence>
<evidence type="ECO:0000313" key="10">
    <source>
        <dbReference type="EMBL" id="SNU88620.1"/>
    </source>
</evidence>
<evidence type="ECO:0000256" key="5">
    <source>
        <dbReference type="ARBA" id="ARBA00022989"/>
    </source>
</evidence>
<dbReference type="Proteomes" id="UP000215185">
    <property type="component" value="Chromosome 1"/>
</dbReference>
<dbReference type="OrthoDB" id="9806522at2"/>
<dbReference type="FunFam" id="1.20.1510.10:FF:000006">
    <property type="entry name" value="Divalent cation efflux transporter"/>
    <property type="match status" value="1"/>
</dbReference>
<feature type="transmembrane region" description="Helical" evidence="7">
    <location>
        <begin position="12"/>
        <end position="30"/>
    </location>
</feature>
<feature type="transmembrane region" description="Helical" evidence="7">
    <location>
        <begin position="80"/>
        <end position="99"/>
    </location>
</feature>
<feature type="transmembrane region" description="Helical" evidence="7">
    <location>
        <begin position="160"/>
        <end position="179"/>
    </location>
</feature>
<dbReference type="STRING" id="1123308.GCA_000380085_01791"/>
<evidence type="ECO:0000256" key="7">
    <source>
        <dbReference type="SAM" id="Phobius"/>
    </source>
</evidence>
<feature type="transmembrane region" description="Helical" evidence="7">
    <location>
        <begin position="50"/>
        <end position="68"/>
    </location>
</feature>
<dbReference type="eggNOG" id="COG0053">
    <property type="taxonomic scope" value="Bacteria"/>
</dbReference>
<comment type="similarity">
    <text evidence="2">Belongs to the cation diffusion facilitator (CDF) transporter (TC 2.A.4) family.</text>
</comment>
<dbReference type="Gene3D" id="1.20.1510.10">
    <property type="entry name" value="Cation efflux protein transmembrane domain"/>
    <property type="match status" value="1"/>
</dbReference>
<gene>
    <name evidence="10" type="primary">czcD_1</name>
    <name evidence="10" type="ORF">SAMEA4412692_01150</name>
</gene>
<keyword evidence="6 7" id="KW-0472">Membrane</keyword>
<feature type="domain" description="Cation efflux protein cytoplasmic" evidence="9">
    <location>
        <begin position="223"/>
        <end position="289"/>
    </location>
</feature>
<dbReference type="InterPro" id="IPR027470">
    <property type="entry name" value="Cation_efflux_CTD"/>
</dbReference>
<dbReference type="GO" id="GO:0008324">
    <property type="term" value="F:monoatomic cation transmembrane transporter activity"/>
    <property type="evidence" value="ECO:0007669"/>
    <property type="project" value="InterPro"/>
</dbReference>